<dbReference type="CDD" id="cd00293">
    <property type="entry name" value="USP-like"/>
    <property type="match status" value="2"/>
</dbReference>
<dbReference type="EMBL" id="JBHSKX010000002">
    <property type="protein sequence ID" value="MFC5368446.1"/>
    <property type="molecule type" value="Genomic_DNA"/>
</dbReference>
<dbReference type="Gene3D" id="3.40.50.620">
    <property type="entry name" value="HUPs"/>
    <property type="match status" value="2"/>
</dbReference>
<dbReference type="Proteomes" id="UP001596201">
    <property type="component" value="Unassembled WGS sequence"/>
</dbReference>
<feature type="domain" description="UspA" evidence="3">
    <location>
        <begin position="150"/>
        <end position="282"/>
    </location>
</feature>
<evidence type="ECO:0000256" key="1">
    <source>
        <dbReference type="ARBA" id="ARBA00008791"/>
    </source>
</evidence>
<reference evidence="4 5" key="1">
    <citation type="journal article" date="2019" name="Int. J. Syst. Evol. Microbiol.">
        <title>The Global Catalogue of Microorganisms (GCM) 10K type strain sequencing project: providing services to taxonomists for standard genome sequencing and annotation.</title>
        <authorList>
            <consortium name="The Broad Institute Genomics Platform"/>
            <consortium name="The Broad Institute Genome Sequencing Center for Infectious Disease"/>
            <person name="Wu L."/>
            <person name="Ma J."/>
        </authorList>
    </citation>
    <scope>NUCLEOTIDE SEQUENCE [LARGE SCALE GENOMIC DNA]</scope>
    <source>
        <strain evidence="4 5">CGMCC 1.12237</strain>
    </source>
</reference>
<dbReference type="PANTHER" id="PTHR46268">
    <property type="entry name" value="STRESS RESPONSE PROTEIN NHAX"/>
    <property type="match status" value="1"/>
</dbReference>
<feature type="domain" description="UspA" evidence="3">
    <location>
        <begin position="1"/>
        <end position="138"/>
    </location>
</feature>
<dbReference type="RefSeq" id="WP_227230721.1">
    <property type="nucleotide sequence ID" value="NZ_JAJCVJ010000002.1"/>
</dbReference>
<dbReference type="InterPro" id="IPR014729">
    <property type="entry name" value="Rossmann-like_a/b/a_fold"/>
</dbReference>
<comment type="caution">
    <text evidence="4">The sequence shown here is derived from an EMBL/GenBank/DDBJ whole genome shotgun (WGS) entry which is preliminary data.</text>
</comment>
<organism evidence="4 5">
    <name type="scientific">Salinirubrum litoreum</name>
    <dbReference type="NCBI Taxonomy" id="1126234"/>
    <lineage>
        <taxon>Archaea</taxon>
        <taxon>Methanobacteriati</taxon>
        <taxon>Methanobacteriota</taxon>
        <taxon>Stenosarchaea group</taxon>
        <taxon>Halobacteria</taxon>
        <taxon>Halobacteriales</taxon>
        <taxon>Haloferacaceae</taxon>
        <taxon>Salinirubrum</taxon>
    </lineage>
</organism>
<comment type="similarity">
    <text evidence="1">Belongs to the universal stress protein A family.</text>
</comment>
<proteinExistence type="inferred from homology"/>
<sequence length="295" mass="30575">MIQRILLGVDGSEGSEGAVRHALALADATDATLHVLAVVETLDRAGEAVSGDPDTPEQDAPDPDWPEKTLADVTARAADRGVPVETTVERGVPYRRIVDHARTADLVVVGRHGTGGLREFLLGSTAERVVRRSPVPVLTPETDTLARPRYDTLLLCLDGSDGARAAIPPVTDLAQACDATVHVLSVVDTTPFDPDVVVDLLGGFETLAEGVVERVADDLASAGVETVTAVERGVASATIRTYASRVGADLVAMGVTGATGLEASLLGSTTAKVLRAGERPMLTAPRPSDSPAPSV</sequence>
<dbReference type="Pfam" id="PF00582">
    <property type="entry name" value="Usp"/>
    <property type="match status" value="2"/>
</dbReference>
<name>A0ABD5RF46_9EURY</name>
<evidence type="ECO:0000259" key="3">
    <source>
        <dbReference type="Pfam" id="PF00582"/>
    </source>
</evidence>
<dbReference type="SUPFAM" id="SSF52402">
    <property type="entry name" value="Adenine nucleotide alpha hydrolases-like"/>
    <property type="match status" value="2"/>
</dbReference>
<evidence type="ECO:0000313" key="4">
    <source>
        <dbReference type="EMBL" id="MFC5368446.1"/>
    </source>
</evidence>
<gene>
    <name evidence="4" type="ORF">ACFPJ5_16070</name>
</gene>
<dbReference type="InterPro" id="IPR006015">
    <property type="entry name" value="Universal_stress_UspA"/>
</dbReference>
<keyword evidence="5" id="KW-1185">Reference proteome</keyword>
<dbReference type="PANTHER" id="PTHR46268:SF6">
    <property type="entry name" value="UNIVERSAL STRESS PROTEIN UP12"/>
    <property type="match status" value="1"/>
</dbReference>
<protein>
    <submittedName>
        <fullName evidence="4">Universal stress protein</fullName>
    </submittedName>
</protein>
<evidence type="ECO:0000313" key="5">
    <source>
        <dbReference type="Proteomes" id="UP001596201"/>
    </source>
</evidence>
<dbReference type="AlphaFoldDB" id="A0ABD5RF46"/>
<accession>A0ABD5RF46</accession>
<feature type="region of interest" description="Disordered" evidence="2">
    <location>
        <begin position="46"/>
        <end position="67"/>
    </location>
</feature>
<feature type="compositionally biased region" description="Acidic residues" evidence="2">
    <location>
        <begin position="54"/>
        <end position="64"/>
    </location>
</feature>
<evidence type="ECO:0000256" key="2">
    <source>
        <dbReference type="SAM" id="MobiDB-lite"/>
    </source>
</evidence>
<dbReference type="InterPro" id="IPR006016">
    <property type="entry name" value="UspA"/>
</dbReference>
<dbReference type="PRINTS" id="PR01438">
    <property type="entry name" value="UNVRSLSTRESS"/>
</dbReference>